<comment type="caution">
    <text evidence="1">The sequence shown here is derived from an EMBL/GenBank/DDBJ whole genome shotgun (WGS) entry which is preliminary data.</text>
</comment>
<protein>
    <submittedName>
        <fullName evidence="1">Uncharacterized protein</fullName>
    </submittedName>
</protein>
<evidence type="ECO:0000313" key="1">
    <source>
        <dbReference type="EMBL" id="GEC96846.1"/>
    </source>
</evidence>
<organism evidence="1 2">
    <name type="scientific">Zoogloea ramigera</name>
    <dbReference type="NCBI Taxonomy" id="350"/>
    <lineage>
        <taxon>Bacteria</taxon>
        <taxon>Pseudomonadati</taxon>
        <taxon>Pseudomonadota</taxon>
        <taxon>Betaproteobacteria</taxon>
        <taxon>Rhodocyclales</taxon>
        <taxon>Zoogloeaceae</taxon>
        <taxon>Zoogloea</taxon>
    </lineage>
</organism>
<dbReference type="RefSeq" id="WP_141353566.1">
    <property type="nucleotide sequence ID" value="NZ_BJNV01000055.1"/>
</dbReference>
<dbReference type="OrthoDB" id="8927965at2"/>
<keyword evidence="2" id="KW-1185">Reference proteome</keyword>
<gene>
    <name evidence="1" type="ORF">ZRA01_29190</name>
</gene>
<accession>A0A4Y4CWZ5</accession>
<dbReference type="Proteomes" id="UP000318422">
    <property type="component" value="Unassembled WGS sequence"/>
</dbReference>
<proteinExistence type="predicted"/>
<name>A0A4Y4CWZ5_ZOORA</name>
<reference evidence="1 2" key="1">
    <citation type="submission" date="2019-06" db="EMBL/GenBank/DDBJ databases">
        <title>Whole genome shotgun sequence of Zoogloea ramigera NBRC 15342.</title>
        <authorList>
            <person name="Hosoyama A."/>
            <person name="Uohara A."/>
            <person name="Ohji S."/>
            <person name="Ichikawa N."/>
        </authorList>
    </citation>
    <scope>NUCLEOTIDE SEQUENCE [LARGE SCALE GENOMIC DNA]</scope>
    <source>
        <strain evidence="1 2">NBRC 15342</strain>
    </source>
</reference>
<evidence type="ECO:0000313" key="2">
    <source>
        <dbReference type="Proteomes" id="UP000318422"/>
    </source>
</evidence>
<dbReference type="AlphaFoldDB" id="A0A4Y4CWZ5"/>
<sequence>MKQNLVSLVFTPAEIEDLKAAITRIEKFTESFVTLTPDELRRLAKLGDGTEPFCRQATVVFEQYPHAFPPSFDLAEMQRDLATFDALRGPLLRLQQLVSRFDDTVTALGSDALVAALEGYRHMQSDGKSEGLAALKDAYPARRPRIVKKDAGTA</sequence>
<dbReference type="EMBL" id="BJNV01000055">
    <property type="protein sequence ID" value="GEC96846.1"/>
    <property type="molecule type" value="Genomic_DNA"/>
</dbReference>